<dbReference type="InterPro" id="IPR001451">
    <property type="entry name" value="Hexapep"/>
</dbReference>
<dbReference type="GO" id="GO:0016407">
    <property type="term" value="F:acetyltransferase activity"/>
    <property type="evidence" value="ECO:0007669"/>
    <property type="project" value="InterPro"/>
</dbReference>
<evidence type="ECO:0000256" key="6">
    <source>
        <dbReference type="ARBA" id="ARBA00067695"/>
    </source>
</evidence>
<dbReference type="InterPro" id="IPR011004">
    <property type="entry name" value="Trimer_LpxA-like_sf"/>
</dbReference>
<dbReference type="Pfam" id="PF12464">
    <property type="entry name" value="Mac"/>
    <property type="match status" value="1"/>
</dbReference>
<gene>
    <name evidence="8" type="primary">maa_2</name>
    <name evidence="8" type="ORF">NCTC12119_03445</name>
</gene>
<sequence>MRAFNNMVSGESYNINDPELIEIRHRTRDNVDEFNALSARDVTEKDRLVRTIFGRVGENVHFEKGMRIDYGCNTHIGNNVFINFNFVLLDCARVSIGNNVFIGPDVQVYTAQHPLDPETRNRHIGSARPVTIGNDVWIGGGCIILPGVTIGDGSTIGAGSVVKHDVPAGVIAAGNPCQVKRLCVADKLPEIIEST</sequence>
<dbReference type="Gene3D" id="2.160.10.10">
    <property type="entry name" value="Hexapeptide repeat proteins"/>
    <property type="match status" value="1"/>
</dbReference>
<dbReference type="PANTHER" id="PTHR23416">
    <property type="entry name" value="SIALIC ACID SYNTHASE-RELATED"/>
    <property type="match status" value="1"/>
</dbReference>
<dbReference type="PANTHER" id="PTHR23416:SF23">
    <property type="entry name" value="ACETYLTRANSFERASE C18B11.09C-RELATED"/>
    <property type="match status" value="1"/>
</dbReference>
<dbReference type="InterPro" id="IPR024688">
    <property type="entry name" value="Mac_dom"/>
</dbReference>
<dbReference type="SUPFAM" id="SSF51161">
    <property type="entry name" value="Trimeric LpxA-like enzymes"/>
    <property type="match status" value="1"/>
</dbReference>
<feature type="domain" description="Maltose/galactoside acetyltransferase" evidence="7">
    <location>
        <begin position="4"/>
        <end position="58"/>
    </location>
</feature>
<dbReference type="Proteomes" id="UP000255528">
    <property type="component" value="Unassembled WGS sequence"/>
</dbReference>
<keyword evidence="3 8" id="KW-0808">Transferase</keyword>
<evidence type="ECO:0000256" key="3">
    <source>
        <dbReference type="ARBA" id="ARBA00022679"/>
    </source>
</evidence>
<evidence type="ECO:0000313" key="9">
    <source>
        <dbReference type="Proteomes" id="UP000255528"/>
    </source>
</evidence>
<dbReference type="SMART" id="SM01266">
    <property type="entry name" value="Mac"/>
    <property type="match status" value="1"/>
</dbReference>
<dbReference type="FunFam" id="2.160.10.10:FF:000025">
    <property type="entry name" value="Hexapeptide-repeat containing-acetyltransferase"/>
    <property type="match status" value="1"/>
</dbReference>
<comment type="function">
    <text evidence="5">Acetyltransferase implicated in the O-acetylation of Nod factors.</text>
</comment>
<evidence type="ECO:0000313" key="8">
    <source>
        <dbReference type="EMBL" id="SUW64920.1"/>
    </source>
</evidence>
<evidence type="ECO:0000256" key="5">
    <source>
        <dbReference type="ARBA" id="ARBA00055587"/>
    </source>
</evidence>
<dbReference type="CDD" id="cd03357">
    <property type="entry name" value="LbH_MAT_GAT"/>
    <property type="match status" value="1"/>
</dbReference>
<proteinExistence type="inferred from homology"/>
<evidence type="ECO:0000256" key="2">
    <source>
        <dbReference type="ARBA" id="ARBA00022458"/>
    </source>
</evidence>
<name>A0A381CAR1_9ENTR</name>
<comment type="similarity">
    <text evidence="1">Belongs to the transferase hexapeptide repeat family.</text>
</comment>
<organism evidence="8 9">
    <name type="scientific">Buttiauxella agrestis</name>
    <dbReference type="NCBI Taxonomy" id="82977"/>
    <lineage>
        <taxon>Bacteria</taxon>
        <taxon>Pseudomonadati</taxon>
        <taxon>Pseudomonadota</taxon>
        <taxon>Gammaproteobacteria</taxon>
        <taxon>Enterobacterales</taxon>
        <taxon>Enterobacteriaceae</taxon>
        <taxon>Buttiauxella</taxon>
    </lineage>
</organism>
<keyword evidence="4 8" id="KW-0012">Acyltransferase</keyword>
<evidence type="ECO:0000259" key="7">
    <source>
        <dbReference type="SMART" id="SM01266"/>
    </source>
</evidence>
<evidence type="ECO:0000256" key="1">
    <source>
        <dbReference type="ARBA" id="ARBA00007274"/>
    </source>
</evidence>
<dbReference type="EMBL" id="UIGI01000001">
    <property type="protein sequence ID" value="SUW64920.1"/>
    <property type="molecule type" value="Genomic_DNA"/>
</dbReference>
<dbReference type="GO" id="GO:0008374">
    <property type="term" value="F:O-acyltransferase activity"/>
    <property type="evidence" value="ECO:0007669"/>
    <property type="project" value="TreeGrafter"/>
</dbReference>
<reference evidence="8 9" key="1">
    <citation type="submission" date="2018-06" db="EMBL/GenBank/DDBJ databases">
        <authorList>
            <consortium name="Pathogen Informatics"/>
            <person name="Doyle S."/>
        </authorList>
    </citation>
    <scope>NUCLEOTIDE SEQUENCE [LARGE SCALE GENOMIC DNA]</scope>
    <source>
        <strain evidence="8 9">NCTC12119</strain>
    </source>
</reference>
<evidence type="ECO:0000256" key="4">
    <source>
        <dbReference type="ARBA" id="ARBA00023315"/>
    </source>
</evidence>
<keyword evidence="2" id="KW-0536">Nodulation</keyword>
<dbReference type="InterPro" id="IPR051159">
    <property type="entry name" value="Hexapeptide_acetyltransf"/>
</dbReference>
<accession>A0A381CAR1</accession>
<protein>
    <recommendedName>
        <fullName evidence="6">Nodulation protein L</fullName>
    </recommendedName>
</protein>
<dbReference type="RefSeq" id="WP_115630265.1">
    <property type="nucleotide sequence ID" value="NZ_UIGI01000001.1"/>
</dbReference>
<dbReference type="AlphaFoldDB" id="A0A381CAR1"/>
<dbReference type="Pfam" id="PF00132">
    <property type="entry name" value="Hexapep"/>
    <property type="match status" value="1"/>
</dbReference>